<protein>
    <submittedName>
        <fullName evidence="1">Genomic scaffold, ProqFM164S02</fullName>
    </submittedName>
</protein>
<dbReference type="Proteomes" id="UP000030686">
    <property type="component" value="Unassembled WGS sequence"/>
</dbReference>
<organism evidence="1 2">
    <name type="scientific">Penicillium roqueforti (strain FM164)</name>
    <dbReference type="NCBI Taxonomy" id="1365484"/>
    <lineage>
        <taxon>Eukaryota</taxon>
        <taxon>Fungi</taxon>
        <taxon>Dikarya</taxon>
        <taxon>Ascomycota</taxon>
        <taxon>Pezizomycotina</taxon>
        <taxon>Eurotiomycetes</taxon>
        <taxon>Eurotiomycetidae</taxon>
        <taxon>Eurotiales</taxon>
        <taxon>Aspergillaceae</taxon>
        <taxon>Penicillium</taxon>
    </lineage>
</organism>
<evidence type="ECO:0000313" key="2">
    <source>
        <dbReference type="Proteomes" id="UP000030686"/>
    </source>
</evidence>
<gene>
    <name evidence="1" type="ORF">PROQFM164_S02g000420</name>
</gene>
<accession>W6Q2S2</accession>
<name>W6Q2S2_PENRF</name>
<reference evidence="1" key="1">
    <citation type="journal article" date="2014" name="Nat. Commun.">
        <title>Multiple recent horizontal transfers of a large genomic region in cheese making fungi.</title>
        <authorList>
            <person name="Cheeseman K."/>
            <person name="Ropars J."/>
            <person name="Renault P."/>
            <person name="Dupont J."/>
            <person name="Gouzy J."/>
            <person name="Branca A."/>
            <person name="Abraham A.L."/>
            <person name="Ceppi M."/>
            <person name="Conseiller E."/>
            <person name="Debuchy R."/>
            <person name="Malagnac F."/>
            <person name="Goarin A."/>
            <person name="Silar P."/>
            <person name="Lacoste S."/>
            <person name="Sallet E."/>
            <person name="Bensimon A."/>
            <person name="Giraud T."/>
            <person name="Brygoo Y."/>
        </authorList>
    </citation>
    <scope>NUCLEOTIDE SEQUENCE [LARGE SCALE GENOMIC DNA]</scope>
    <source>
        <strain evidence="1">FM164</strain>
    </source>
</reference>
<keyword evidence="2" id="KW-1185">Reference proteome</keyword>
<proteinExistence type="predicted"/>
<dbReference type="OMA" id="RICCALQ"/>
<dbReference type="AlphaFoldDB" id="W6Q2S2"/>
<evidence type="ECO:0000313" key="1">
    <source>
        <dbReference type="EMBL" id="CDM30271.1"/>
    </source>
</evidence>
<sequence length="116" mass="13015">MDIPAPDSIYCKDRSYFLDLLHAQIMQLRSKPGLRFQVAEKLRELSLMTPGCIEASDIVGDTLFHRTCCALQPIFYTAIATLLGNISPVCVLRVADELEAAVPLEIQNPWSHPDTW</sequence>
<dbReference type="EMBL" id="HG792016">
    <property type="protein sequence ID" value="CDM30271.1"/>
    <property type="molecule type" value="Genomic_DNA"/>
</dbReference>
<dbReference type="OrthoDB" id="4279496at2759"/>